<dbReference type="SUPFAM" id="SSF103481">
    <property type="entry name" value="Multidrug resistance efflux transporter EmrE"/>
    <property type="match status" value="2"/>
</dbReference>
<comment type="caution">
    <text evidence="3">The sequence shown here is derived from an EMBL/GenBank/DDBJ whole genome shotgun (WGS) entry which is preliminary data.</text>
</comment>
<dbReference type="InterPro" id="IPR037185">
    <property type="entry name" value="EmrE-like"/>
</dbReference>
<evidence type="ECO:0000313" key="3">
    <source>
        <dbReference type="EMBL" id="EFB91707.1"/>
    </source>
</evidence>
<keyword evidence="1" id="KW-1133">Transmembrane helix</keyword>
<keyword evidence="1" id="KW-0472">Membrane</keyword>
<feature type="domain" description="EamA" evidence="2">
    <location>
        <begin position="3"/>
        <end position="53"/>
    </location>
</feature>
<feature type="transmembrane region" description="Helical" evidence="1">
    <location>
        <begin position="69"/>
        <end position="89"/>
    </location>
</feature>
<keyword evidence="1" id="KW-0812">Transmembrane</keyword>
<organism evidence="3 4">
    <name type="scientific">Pyramidobacter piscolens W5455</name>
    <dbReference type="NCBI Taxonomy" id="352165"/>
    <lineage>
        <taxon>Bacteria</taxon>
        <taxon>Thermotogati</taxon>
        <taxon>Synergistota</taxon>
        <taxon>Synergistia</taxon>
        <taxon>Synergistales</taxon>
        <taxon>Dethiosulfovibrionaceae</taxon>
        <taxon>Pyramidobacter</taxon>
    </lineage>
</organism>
<evidence type="ECO:0000259" key="2">
    <source>
        <dbReference type="Pfam" id="PF00892"/>
    </source>
</evidence>
<dbReference type="PANTHER" id="PTHR22911:SF137">
    <property type="entry name" value="SOLUTE CARRIER FAMILY 35 MEMBER G2-RELATED"/>
    <property type="match status" value="1"/>
</dbReference>
<feature type="transmembrane region" description="Helical" evidence="1">
    <location>
        <begin position="6"/>
        <end position="26"/>
    </location>
</feature>
<protein>
    <submittedName>
        <fullName evidence="3">Membrane protein</fullName>
    </submittedName>
</protein>
<feature type="transmembrane region" description="Helical" evidence="1">
    <location>
        <begin position="131"/>
        <end position="152"/>
    </location>
</feature>
<feature type="domain" description="EamA" evidence="2">
    <location>
        <begin position="68"/>
        <end position="206"/>
    </location>
</feature>
<proteinExistence type="predicted"/>
<evidence type="ECO:0000313" key="4">
    <source>
        <dbReference type="Proteomes" id="UP000006462"/>
    </source>
</evidence>
<gene>
    <name evidence="3" type="ORF">HMPREF7215_1700</name>
</gene>
<keyword evidence="4" id="KW-1185">Reference proteome</keyword>
<feature type="transmembrane region" description="Helical" evidence="1">
    <location>
        <begin position="101"/>
        <end position="119"/>
    </location>
</feature>
<dbReference type="PANTHER" id="PTHR22911">
    <property type="entry name" value="ACYL-MALONYL CONDENSING ENZYME-RELATED"/>
    <property type="match status" value="1"/>
</dbReference>
<reference evidence="3 4" key="1">
    <citation type="submission" date="2009-12" db="EMBL/GenBank/DDBJ databases">
        <authorList>
            <person name="Shrivastava S."/>
            <person name="Madupu R."/>
            <person name="Durkin A.S."/>
            <person name="Torralba M."/>
            <person name="Methe B."/>
            <person name="Sutton G.G."/>
            <person name="Strausberg R.L."/>
            <person name="Nelson K.E."/>
        </authorList>
    </citation>
    <scope>NUCLEOTIDE SEQUENCE [LARGE SCALE GENOMIC DNA]</scope>
    <source>
        <strain evidence="3 4">W5455</strain>
    </source>
</reference>
<accession>A0ABM9ZXR6</accession>
<dbReference type="InterPro" id="IPR000620">
    <property type="entry name" value="EamA_dom"/>
</dbReference>
<feature type="transmembrane region" description="Helical" evidence="1">
    <location>
        <begin position="159"/>
        <end position="182"/>
    </location>
</feature>
<sequence length="217" mass="23069">MLSVVYLSAPTALVLHYTYPILTALCSPLITGEQPSRLDFAGACLVTAGVTCSVLTPEWTLNTQIDVRGLLWGAVAVVGLAGQTLLVRATVTRGGIGRWGFFYYTHLGGMFWIGLYITLTGQWGEFARITPYIAALVLVPTLTGCLLGYSLYYKSLEYVPASVSSLMASLEILSGTALTALATNVAPTAPEIVGCVCIFAAIALVSLSRLEKVPLRS</sequence>
<dbReference type="Pfam" id="PF00892">
    <property type="entry name" value="EamA"/>
    <property type="match status" value="2"/>
</dbReference>
<dbReference type="Proteomes" id="UP000006462">
    <property type="component" value="Unassembled WGS sequence"/>
</dbReference>
<dbReference type="EMBL" id="ADFP01000023">
    <property type="protein sequence ID" value="EFB91707.1"/>
    <property type="molecule type" value="Genomic_DNA"/>
</dbReference>
<feature type="transmembrane region" description="Helical" evidence="1">
    <location>
        <begin position="188"/>
        <end position="207"/>
    </location>
</feature>
<name>A0ABM9ZXR6_9BACT</name>
<evidence type="ECO:0000256" key="1">
    <source>
        <dbReference type="SAM" id="Phobius"/>
    </source>
</evidence>